<dbReference type="AlphaFoldDB" id="T0GVR1"/>
<dbReference type="Proteomes" id="UP000015527">
    <property type="component" value="Unassembled WGS sequence"/>
</dbReference>
<comment type="caution">
    <text evidence="2">The sequence shown here is derived from an EMBL/GenBank/DDBJ whole genome shotgun (WGS) entry which is preliminary data.</text>
</comment>
<accession>T0GVR1</accession>
<reference evidence="2 4" key="1">
    <citation type="journal article" date="2013" name="Genome Announc.">
        <title>Genome Sequence of Novosphingobium lindaniclasticum LE124T, Isolated from a Hexachlorocyclohexane Dumpsite.</title>
        <authorList>
            <person name="Saxena A."/>
            <person name="Nayyar N."/>
            <person name="Sangwan N."/>
            <person name="Kumari R."/>
            <person name="Khurana J.P."/>
            <person name="Lal R."/>
        </authorList>
    </citation>
    <scope>NUCLEOTIDE SEQUENCE [LARGE SCALE GENOMIC DNA]</scope>
    <source>
        <strain evidence="2 4">LE124</strain>
    </source>
</reference>
<keyword evidence="4" id="KW-1185">Reference proteome</keyword>
<proteinExistence type="predicted"/>
<evidence type="ECO:0008006" key="5">
    <source>
        <dbReference type="Google" id="ProtNLM"/>
    </source>
</evidence>
<dbReference type="EMBL" id="ATHL01000150">
    <property type="protein sequence ID" value="EQB08066.1"/>
    <property type="molecule type" value="Genomic_DNA"/>
</dbReference>
<organism evidence="2 4">
    <name type="scientific">Novosphingobium lindaniclasticum LE124</name>
    <dbReference type="NCBI Taxonomy" id="1096930"/>
    <lineage>
        <taxon>Bacteria</taxon>
        <taxon>Pseudomonadati</taxon>
        <taxon>Pseudomonadota</taxon>
        <taxon>Alphaproteobacteria</taxon>
        <taxon>Sphingomonadales</taxon>
        <taxon>Sphingomonadaceae</taxon>
        <taxon>Novosphingobium</taxon>
    </lineage>
</organism>
<dbReference type="PATRIC" id="fig|1096930.3.peg.4206"/>
<evidence type="ECO:0000313" key="1">
    <source>
        <dbReference type="EMBL" id="EQB07946.1"/>
    </source>
</evidence>
<dbReference type="EMBL" id="ATHL01000151">
    <property type="protein sequence ID" value="EQB07946.1"/>
    <property type="molecule type" value="Genomic_DNA"/>
</dbReference>
<sequence length="149" mass="16797">RLDVFIGGTRLMTLQRGRAGVNGKHGHVVDYRHVIHSLRRKPMALRGLVYRDSLFPRAPYRLMFEHLLEAVGEKEACRIMVELLAMAHERACEAELSHVLEENLAIRRIPCLSALRARFSPDPATLPEVVVEMVSLSIYDGLIEQGEAA</sequence>
<name>T0GVR1_9SPHN</name>
<evidence type="ECO:0000313" key="4">
    <source>
        <dbReference type="Proteomes" id="UP000015527"/>
    </source>
</evidence>
<protein>
    <recommendedName>
        <fullName evidence="5">IS21 family transposase</fullName>
    </recommendedName>
</protein>
<feature type="non-terminal residue" evidence="2">
    <location>
        <position position="1"/>
    </location>
</feature>
<dbReference type="EMBL" id="ATHL01000149">
    <property type="protein sequence ID" value="EQB08136.1"/>
    <property type="molecule type" value="Genomic_DNA"/>
</dbReference>
<evidence type="ECO:0000313" key="3">
    <source>
        <dbReference type="EMBL" id="EQB08136.1"/>
    </source>
</evidence>
<dbReference type="eggNOG" id="COG4584">
    <property type="taxonomic scope" value="Bacteria"/>
</dbReference>
<gene>
    <name evidence="3" type="ORF">L284_21410</name>
    <name evidence="2" type="ORF">L284_21700</name>
    <name evidence="1" type="ORF">L284_21740</name>
</gene>
<evidence type="ECO:0000313" key="2">
    <source>
        <dbReference type="EMBL" id="EQB08066.1"/>
    </source>
</evidence>